<dbReference type="Pfam" id="PF00497">
    <property type="entry name" value="SBP_bac_3"/>
    <property type="match status" value="1"/>
</dbReference>
<dbReference type="HOGENOM" id="CLU_019602_18_0_5"/>
<evidence type="ECO:0000313" key="3">
    <source>
        <dbReference type="EMBL" id="EAQ05610.1"/>
    </source>
</evidence>
<dbReference type="Proteomes" id="UP000004507">
    <property type="component" value="Unassembled WGS sequence"/>
</dbReference>
<dbReference type="Gene3D" id="3.40.190.10">
    <property type="entry name" value="Periplasmic binding protein-like II"/>
    <property type="match status" value="2"/>
</dbReference>
<proteinExistence type="predicted"/>
<accession>A3V8F8</accession>
<sequence length="303" mass="31695">MARYNHKNVAVAALPVAAFANVASKPALRDHHKKRKSVLTFNKERKIMKTLALLTTTALIAAAAGLAQAQEVRIGIAAEPYPPFASPDAAGNWVGWEVEIIDAVCAAAALDCVLTPTAWDGIIPALVSGRIDTIMASMSITADRMQTIDFSDPYYNTPTVIVGQRNMQMDASPESLAGKVLGVQVSTIHQSYAQAYFEGATELRTYQTQDEANQDLAAGRIDATQADSLAMDDFLATAAGACCEVKGAVAADEAILGAGVGAGVRKGDDALREAINTGIAAIIADGTYDAITAGYFATSILGN</sequence>
<gene>
    <name evidence="3" type="ORF">SKA53_00949</name>
</gene>
<dbReference type="EMBL" id="AAMS01000008">
    <property type="protein sequence ID" value="EAQ05610.1"/>
    <property type="molecule type" value="Genomic_DNA"/>
</dbReference>
<keyword evidence="4" id="KW-1185">Reference proteome</keyword>
<name>A3V8F8_9RHOB</name>
<comment type="caution">
    <text evidence="3">The sequence shown here is derived from an EMBL/GenBank/DDBJ whole genome shotgun (WGS) entry which is preliminary data.</text>
</comment>
<dbReference type="PANTHER" id="PTHR35936:SF19">
    <property type="entry name" value="AMINO-ACID-BINDING PROTEIN YXEM-RELATED"/>
    <property type="match status" value="1"/>
</dbReference>
<dbReference type="SMART" id="SM00062">
    <property type="entry name" value="PBPb"/>
    <property type="match status" value="1"/>
</dbReference>
<keyword evidence="1" id="KW-0732">Signal</keyword>
<feature type="domain" description="Solute-binding protein family 3/N-terminal" evidence="2">
    <location>
        <begin position="71"/>
        <end position="299"/>
    </location>
</feature>
<organism evidence="3 4">
    <name type="scientific">Yoonia vestfoldensis SKA53</name>
    <dbReference type="NCBI Taxonomy" id="314232"/>
    <lineage>
        <taxon>Bacteria</taxon>
        <taxon>Pseudomonadati</taxon>
        <taxon>Pseudomonadota</taxon>
        <taxon>Alphaproteobacteria</taxon>
        <taxon>Rhodobacterales</taxon>
        <taxon>Paracoccaceae</taxon>
        <taxon>Yoonia</taxon>
    </lineage>
</organism>
<dbReference type="SUPFAM" id="SSF53850">
    <property type="entry name" value="Periplasmic binding protein-like II"/>
    <property type="match status" value="1"/>
</dbReference>
<protein>
    <submittedName>
        <fullName evidence="3">Polar amino acid uptake family ABC transporter, periplasmic substrate-binding protein</fullName>
    </submittedName>
</protein>
<dbReference type="AlphaFoldDB" id="A3V8F8"/>
<dbReference type="eggNOG" id="COG0834">
    <property type="taxonomic scope" value="Bacteria"/>
</dbReference>
<dbReference type="STRING" id="314232.SKA53_00949"/>
<evidence type="ECO:0000313" key="4">
    <source>
        <dbReference type="Proteomes" id="UP000004507"/>
    </source>
</evidence>
<reference evidence="3 4" key="1">
    <citation type="submission" date="2006-01" db="EMBL/GenBank/DDBJ databases">
        <authorList>
            <person name="Hagstrom A."/>
            <person name="Ferriera S."/>
            <person name="Johnson J."/>
            <person name="Kravitz S."/>
            <person name="Halpern A."/>
            <person name="Remington K."/>
            <person name="Beeson K."/>
            <person name="Tran B."/>
            <person name="Rogers Y.-H."/>
            <person name="Friedman R."/>
            <person name="Venter J.C."/>
        </authorList>
    </citation>
    <scope>NUCLEOTIDE SEQUENCE [LARGE SCALE GENOMIC DNA]</scope>
    <source>
        <strain evidence="3 4">SKA53</strain>
    </source>
</reference>
<dbReference type="InterPro" id="IPR001638">
    <property type="entry name" value="Solute-binding_3/MltF_N"/>
</dbReference>
<dbReference type="PANTHER" id="PTHR35936">
    <property type="entry name" value="MEMBRANE-BOUND LYTIC MUREIN TRANSGLYCOSYLASE F"/>
    <property type="match status" value="1"/>
</dbReference>
<evidence type="ECO:0000259" key="2">
    <source>
        <dbReference type="SMART" id="SM00062"/>
    </source>
</evidence>
<evidence type="ECO:0000256" key="1">
    <source>
        <dbReference type="ARBA" id="ARBA00022729"/>
    </source>
</evidence>